<dbReference type="InterPro" id="IPR036683">
    <property type="entry name" value="CO_DH_flav_C_dom_sf"/>
</dbReference>
<keyword evidence="1" id="KW-0285">Flavoprotein</keyword>
<dbReference type="Gene3D" id="3.30.390.50">
    <property type="entry name" value="CO dehydrogenase flavoprotein, C-terminal domain"/>
    <property type="match status" value="1"/>
</dbReference>
<dbReference type="InterPro" id="IPR016169">
    <property type="entry name" value="FAD-bd_PCMH_sub2"/>
</dbReference>
<keyword evidence="3" id="KW-0560">Oxidoreductase</keyword>
<dbReference type="PANTHER" id="PTHR42659">
    <property type="entry name" value="XANTHINE DEHYDROGENASE SUBUNIT C-RELATED"/>
    <property type="match status" value="1"/>
</dbReference>
<dbReference type="InterPro" id="IPR016166">
    <property type="entry name" value="FAD-bd_PCMH"/>
</dbReference>
<feature type="domain" description="FAD-binding PCMH-type" evidence="4">
    <location>
        <begin position="1"/>
        <end position="165"/>
    </location>
</feature>
<dbReference type="SUPFAM" id="SSF56176">
    <property type="entry name" value="FAD-binding/transporter-associated domain-like"/>
    <property type="match status" value="1"/>
</dbReference>
<dbReference type="InterPro" id="IPR036318">
    <property type="entry name" value="FAD-bd_PCMH-like_sf"/>
</dbReference>
<name>A0AAW9RCZ4_9HYPH</name>
<dbReference type="RefSeq" id="WP_340329200.1">
    <property type="nucleotide sequence ID" value="NZ_JAZHOF010000003.1"/>
</dbReference>
<keyword evidence="2" id="KW-0274">FAD</keyword>
<keyword evidence="6" id="KW-1185">Reference proteome</keyword>
<dbReference type="SUPFAM" id="SSF55447">
    <property type="entry name" value="CO dehydrogenase flavoprotein C-terminal domain-like"/>
    <property type="match status" value="1"/>
</dbReference>
<dbReference type="EMBL" id="JAZHOF010000003">
    <property type="protein sequence ID" value="MEJ8571499.1"/>
    <property type="molecule type" value="Genomic_DNA"/>
</dbReference>
<evidence type="ECO:0000313" key="5">
    <source>
        <dbReference type="EMBL" id="MEJ8571499.1"/>
    </source>
</evidence>
<dbReference type="Proteomes" id="UP001378188">
    <property type="component" value="Unassembled WGS sequence"/>
</dbReference>
<dbReference type="Pfam" id="PF00941">
    <property type="entry name" value="FAD_binding_5"/>
    <property type="match status" value="1"/>
</dbReference>
<dbReference type="InterPro" id="IPR051312">
    <property type="entry name" value="Diverse_Substr_Oxidored"/>
</dbReference>
<dbReference type="Gene3D" id="3.30.465.10">
    <property type="match status" value="1"/>
</dbReference>
<dbReference type="InterPro" id="IPR005107">
    <property type="entry name" value="CO_DH_flav_C"/>
</dbReference>
<dbReference type="GO" id="GO:0071949">
    <property type="term" value="F:FAD binding"/>
    <property type="evidence" value="ECO:0007669"/>
    <property type="project" value="InterPro"/>
</dbReference>
<organism evidence="5 6">
    <name type="scientific">Microbaculum marinum</name>
    <dbReference type="NCBI Taxonomy" id="1764581"/>
    <lineage>
        <taxon>Bacteria</taxon>
        <taxon>Pseudomonadati</taxon>
        <taxon>Pseudomonadota</taxon>
        <taxon>Alphaproteobacteria</taxon>
        <taxon>Hyphomicrobiales</taxon>
        <taxon>Tepidamorphaceae</taxon>
        <taxon>Microbaculum</taxon>
    </lineage>
</organism>
<dbReference type="GO" id="GO:0016491">
    <property type="term" value="F:oxidoreductase activity"/>
    <property type="evidence" value="ECO:0007669"/>
    <property type="project" value="UniProtKB-KW"/>
</dbReference>
<evidence type="ECO:0000256" key="1">
    <source>
        <dbReference type="ARBA" id="ARBA00022630"/>
    </source>
</evidence>
<proteinExistence type="predicted"/>
<dbReference type="PANTHER" id="PTHR42659:SF2">
    <property type="entry name" value="XANTHINE DEHYDROGENASE SUBUNIT C-RELATED"/>
    <property type="match status" value="1"/>
</dbReference>
<protein>
    <submittedName>
        <fullName evidence="5">FAD binding domain-containing protein</fullName>
    </submittedName>
</protein>
<evidence type="ECO:0000259" key="4">
    <source>
        <dbReference type="PROSITE" id="PS51387"/>
    </source>
</evidence>
<dbReference type="SMART" id="SM01092">
    <property type="entry name" value="CO_deh_flav_C"/>
    <property type="match status" value="1"/>
</dbReference>
<dbReference type="AlphaFoldDB" id="A0AAW9RCZ4"/>
<dbReference type="InterPro" id="IPR002346">
    <property type="entry name" value="Mopterin_DH_FAD-bd"/>
</dbReference>
<sequence length="270" mass="28543">MPVALKTYDRLRDAVAALGSETGSRYLGGGTLLVRNLIEGSVQASSMIRSTERSMTEIRPAGGRITVGAGVTMAQIAAHPDLKFLAPVARTIGGPAIRNMATVGGNLFAPYPYGDFAVAMLALEATVSVQSGYSPRDTALDEFLLSADRGNRAVVAAITFRRPESDRAFRYVKMSRTHPKGASVVSIAAHLPASGGRLSSPRVAYGAMAPTAIRAKAVEAALNGKTLDEAGIAQALAVATEGCHPQTDPFASDWYRREVLPVYLKRLLLS</sequence>
<gene>
    <name evidence="5" type="ORF">V3328_08450</name>
</gene>
<evidence type="ECO:0000313" key="6">
    <source>
        <dbReference type="Proteomes" id="UP001378188"/>
    </source>
</evidence>
<dbReference type="PROSITE" id="PS51387">
    <property type="entry name" value="FAD_PCMH"/>
    <property type="match status" value="1"/>
</dbReference>
<accession>A0AAW9RCZ4</accession>
<evidence type="ECO:0000256" key="2">
    <source>
        <dbReference type="ARBA" id="ARBA00022827"/>
    </source>
</evidence>
<dbReference type="Pfam" id="PF03450">
    <property type="entry name" value="CO_deh_flav_C"/>
    <property type="match status" value="1"/>
</dbReference>
<evidence type="ECO:0000256" key="3">
    <source>
        <dbReference type="ARBA" id="ARBA00023002"/>
    </source>
</evidence>
<reference evidence="5 6" key="1">
    <citation type="submission" date="2024-02" db="EMBL/GenBank/DDBJ databases">
        <title>Genome analysis and characterization of Microbaculum marinisediminis sp. nov., isolated from marine sediment.</title>
        <authorList>
            <person name="Du Z.-J."/>
            <person name="Ye Y.-Q."/>
            <person name="Zhang Z.-R."/>
            <person name="Yuan S.-M."/>
            <person name="Zhang X.-Y."/>
        </authorList>
    </citation>
    <scope>NUCLEOTIDE SEQUENCE [LARGE SCALE GENOMIC DNA]</scope>
    <source>
        <strain evidence="5 6">SDUM1044001</strain>
    </source>
</reference>
<comment type="caution">
    <text evidence="5">The sequence shown here is derived from an EMBL/GenBank/DDBJ whole genome shotgun (WGS) entry which is preliminary data.</text>
</comment>